<evidence type="ECO:0000313" key="2">
    <source>
        <dbReference type="Proteomes" id="UP000266693"/>
    </source>
</evidence>
<protein>
    <submittedName>
        <fullName evidence="1">Uncharacterized protein</fullName>
    </submittedName>
</protein>
<dbReference type="OrthoDB" id="7596895at2"/>
<dbReference type="RefSeq" id="WP_118864847.1">
    <property type="nucleotide sequence ID" value="NZ_QWLV01000007.1"/>
</dbReference>
<evidence type="ECO:0000313" key="1">
    <source>
        <dbReference type="EMBL" id="RHW16873.1"/>
    </source>
</evidence>
<dbReference type="AlphaFoldDB" id="A0A396RRE7"/>
<proteinExistence type="predicted"/>
<keyword evidence="2" id="KW-1185">Reference proteome</keyword>
<gene>
    <name evidence="1" type="ORF">D1610_14285</name>
</gene>
<dbReference type="Proteomes" id="UP000266693">
    <property type="component" value="Unassembled WGS sequence"/>
</dbReference>
<organism evidence="1 2">
    <name type="scientific">Sphingomonas gilva</name>
    <dbReference type="NCBI Taxonomy" id="2305907"/>
    <lineage>
        <taxon>Bacteria</taxon>
        <taxon>Pseudomonadati</taxon>
        <taxon>Pseudomonadota</taxon>
        <taxon>Alphaproteobacteria</taxon>
        <taxon>Sphingomonadales</taxon>
        <taxon>Sphingomonadaceae</taxon>
        <taxon>Sphingomonas</taxon>
    </lineage>
</organism>
<dbReference type="EMBL" id="QWLV01000007">
    <property type="protein sequence ID" value="RHW16873.1"/>
    <property type="molecule type" value="Genomic_DNA"/>
</dbReference>
<comment type="caution">
    <text evidence="1">The sequence shown here is derived from an EMBL/GenBank/DDBJ whole genome shotgun (WGS) entry which is preliminary data.</text>
</comment>
<reference evidence="1 2" key="1">
    <citation type="submission" date="2018-08" db="EMBL/GenBank/DDBJ databases">
        <title>The multiple taxonomic identification of Sphingomonas gilva.</title>
        <authorList>
            <person name="Zhu D."/>
            <person name="Zheng S."/>
        </authorList>
    </citation>
    <scope>NUCLEOTIDE SEQUENCE [LARGE SCALE GENOMIC DNA]</scope>
    <source>
        <strain evidence="1 2">ZDH117</strain>
    </source>
</reference>
<sequence>MSFQPRDMIVWLSLIDVNGLSASDANRLAAFDIENDGDLRSMIDNWLKPQYDQRDSQNRAEMREILEQSKQWTEKQLRPVFSEIGLPSGQEIKDIDLFLDTLRQRILI</sequence>
<accession>A0A396RRE7</accession>
<name>A0A396RRE7_9SPHN</name>